<dbReference type="AlphaFoldDB" id="A0A0C9W5Y0"/>
<sequence>MPSQPRSTFKFPSALLFIILTLTPFFLSLLSFSPSLLISAGTVTVHPTLRFFLLLLPWWLSYAFARAYVGLSQRDSELYHHLGCTAQSFNWSVHWCRAAYHAFFVNTYTYPTFTATIFCASIAFFAEGLFHNLISIGCNPEDLGVYEWGRRGFGRGGGCR</sequence>
<reference evidence="2 3" key="1">
    <citation type="submission" date="2014-04" db="EMBL/GenBank/DDBJ databases">
        <title>Evolutionary Origins and Diversification of the Mycorrhizal Mutualists.</title>
        <authorList>
            <consortium name="DOE Joint Genome Institute"/>
            <consortium name="Mycorrhizal Genomics Consortium"/>
            <person name="Kohler A."/>
            <person name="Kuo A."/>
            <person name="Nagy L.G."/>
            <person name="Floudas D."/>
            <person name="Copeland A."/>
            <person name="Barry K.W."/>
            <person name="Cichocki N."/>
            <person name="Veneault-Fourrey C."/>
            <person name="LaButti K."/>
            <person name="Lindquist E.A."/>
            <person name="Lipzen A."/>
            <person name="Lundell T."/>
            <person name="Morin E."/>
            <person name="Murat C."/>
            <person name="Riley R."/>
            <person name="Ohm R."/>
            <person name="Sun H."/>
            <person name="Tunlid A."/>
            <person name="Henrissat B."/>
            <person name="Grigoriev I.V."/>
            <person name="Hibbett D.S."/>
            <person name="Martin F."/>
        </authorList>
    </citation>
    <scope>NUCLEOTIDE SEQUENCE [LARGE SCALE GENOMIC DNA]</scope>
    <source>
        <strain evidence="2 3">MD-312</strain>
    </source>
</reference>
<keyword evidence="1" id="KW-0812">Transmembrane</keyword>
<proteinExistence type="predicted"/>
<evidence type="ECO:0000256" key="1">
    <source>
        <dbReference type="SAM" id="Phobius"/>
    </source>
</evidence>
<keyword evidence="3" id="KW-1185">Reference proteome</keyword>
<keyword evidence="1" id="KW-0472">Membrane</keyword>
<dbReference type="HOGENOM" id="CLU_1475610_0_0_1"/>
<gene>
    <name evidence="2" type="ORF">HYDPIDRAFT_115021</name>
</gene>
<accession>A0A0C9W5Y0</accession>
<dbReference type="EMBL" id="KN839857">
    <property type="protein sequence ID" value="KIJ62158.1"/>
    <property type="molecule type" value="Genomic_DNA"/>
</dbReference>
<evidence type="ECO:0000313" key="3">
    <source>
        <dbReference type="Proteomes" id="UP000053820"/>
    </source>
</evidence>
<organism evidence="2 3">
    <name type="scientific">Hydnomerulius pinastri MD-312</name>
    <dbReference type="NCBI Taxonomy" id="994086"/>
    <lineage>
        <taxon>Eukaryota</taxon>
        <taxon>Fungi</taxon>
        <taxon>Dikarya</taxon>
        <taxon>Basidiomycota</taxon>
        <taxon>Agaricomycotina</taxon>
        <taxon>Agaricomycetes</taxon>
        <taxon>Agaricomycetidae</taxon>
        <taxon>Boletales</taxon>
        <taxon>Boletales incertae sedis</taxon>
        <taxon>Leucogyrophana</taxon>
    </lineage>
</organism>
<evidence type="ECO:0000313" key="2">
    <source>
        <dbReference type="EMBL" id="KIJ62158.1"/>
    </source>
</evidence>
<feature type="transmembrane region" description="Helical" evidence="1">
    <location>
        <begin position="49"/>
        <end position="69"/>
    </location>
</feature>
<protein>
    <submittedName>
        <fullName evidence="2">Uncharacterized protein</fullName>
    </submittedName>
</protein>
<name>A0A0C9W5Y0_9AGAM</name>
<dbReference type="Proteomes" id="UP000053820">
    <property type="component" value="Unassembled WGS sequence"/>
</dbReference>
<keyword evidence="1" id="KW-1133">Transmembrane helix</keyword>